<dbReference type="InterPro" id="IPR006626">
    <property type="entry name" value="PbH1"/>
</dbReference>
<dbReference type="SUPFAM" id="SSF51126">
    <property type="entry name" value="Pectin lyase-like"/>
    <property type="match status" value="1"/>
</dbReference>
<dbReference type="EMBL" id="JAGSOG010000023">
    <property type="protein sequence ID" value="MBR7833162.1"/>
    <property type="molecule type" value="Genomic_DNA"/>
</dbReference>
<feature type="compositionally biased region" description="Polar residues" evidence="1">
    <location>
        <begin position="515"/>
        <end position="529"/>
    </location>
</feature>
<dbReference type="RefSeq" id="WP_212527687.1">
    <property type="nucleotide sequence ID" value="NZ_JAGSOG010000023.1"/>
</dbReference>
<evidence type="ECO:0000256" key="2">
    <source>
        <dbReference type="SAM" id="Phobius"/>
    </source>
</evidence>
<feature type="region of interest" description="Disordered" evidence="1">
    <location>
        <begin position="58"/>
        <end position="77"/>
    </location>
</feature>
<proteinExistence type="predicted"/>
<dbReference type="AlphaFoldDB" id="A0A941EKB5"/>
<keyword evidence="2" id="KW-1133">Transmembrane helix</keyword>
<sequence length="615" mass="62132">MTQPPGEEPDENLDAPAPQHVLIKPVHGNARRRTLLLLLATGLTVVGIHFGLAAGKSATPSAAGSSGSPPSPSASGGAAGLTYYVSSTGSDSAAGTSPATAWRTLARADQQSFRPGQRLLLQGGATFTGSLEFKAGVAGDAAHPVVVGSYGTGQAVISSAHAPAVTIYNTAGITLQNLTIKGPGANSSANAGVDVYNTLSGNRKLAGLTLTGLDVSGYRDGISIGGGAGTAGFTDVSITDTKAHANRDNGIITFGPSDLKPSAGYPIQSLTISGVAAYDNLGNASDHQGSTGSGISLGGVSGGTVENSVAYGNGGDCDSESGPVGIWAHDSTGVVIEHNVSYSNRTAGYTDGGGFDLDQSTFDSVLEYNLTYNNYGPGYMVYAGHSSAASSGNVVRFNVSMNDALSPTDNDSITYGLLMVDGYETDVEVYHNTVVQNGHGAESPLLNLGSSLHGASIRDNVFIAEFGSLIKTSSSFHTSQVELQGNAYYSLAAHWRLQWGGNSYTSLSDWRASTGQETLNGNDTGSSTDPGLAQGPAASWDPTHTQVPVPQPGAAAATAGIDLSTNFGTNPGNLDYYGQAVSIPAMQGAVMAAPSSAAGAATTTASASPSTTTGN</sequence>
<protein>
    <submittedName>
        <fullName evidence="3">Right-handed parallel beta-helix repeat-containing protein</fullName>
    </submittedName>
</protein>
<organism evidence="3 4">
    <name type="scientific">Actinospica durhamensis</name>
    <dbReference type="NCBI Taxonomy" id="1508375"/>
    <lineage>
        <taxon>Bacteria</taxon>
        <taxon>Bacillati</taxon>
        <taxon>Actinomycetota</taxon>
        <taxon>Actinomycetes</taxon>
        <taxon>Catenulisporales</taxon>
        <taxon>Actinospicaceae</taxon>
        <taxon>Actinospica</taxon>
    </lineage>
</organism>
<feature type="transmembrane region" description="Helical" evidence="2">
    <location>
        <begin position="34"/>
        <end position="52"/>
    </location>
</feature>
<comment type="caution">
    <text evidence="3">The sequence shown here is derived from an EMBL/GenBank/DDBJ whole genome shotgun (WGS) entry which is preliminary data.</text>
</comment>
<name>A0A941EKB5_9ACTN</name>
<feature type="compositionally biased region" description="Low complexity" evidence="1">
    <location>
        <begin position="58"/>
        <end position="76"/>
    </location>
</feature>
<evidence type="ECO:0000256" key="1">
    <source>
        <dbReference type="SAM" id="MobiDB-lite"/>
    </source>
</evidence>
<evidence type="ECO:0000313" key="3">
    <source>
        <dbReference type="EMBL" id="MBR7833162.1"/>
    </source>
</evidence>
<dbReference type="InterPro" id="IPR012334">
    <property type="entry name" value="Pectin_lyas_fold"/>
</dbReference>
<keyword evidence="2" id="KW-0812">Transmembrane</keyword>
<reference evidence="3" key="1">
    <citation type="submission" date="2021-04" db="EMBL/GenBank/DDBJ databases">
        <title>Genome based classification of Actinospica acidithermotolerans sp. nov., an actinobacterium isolated from an Indonesian hot spring.</title>
        <authorList>
            <person name="Kusuma A.B."/>
            <person name="Putra K.E."/>
            <person name="Nafisah S."/>
            <person name="Loh J."/>
            <person name="Nouioui I."/>
            <person name="Goodfellow M."/>
        </authorList>
    </citation>
    <scope>NUCLEOTIDE SEQUENCE</scope>
    <source>
        <strain evidence="3">CSCA 57</strain>
    </source>
</reference>
<keyword evidence="2" id="KW-0472">Membrane</keyword>
<evidence type="ECO:0000313" key="4">
    <source>
        <dbReference type="Proteomes" id="UP000675781"/>
    </source>
</evidence>
<keyword evidence="4" id="KW-1185">Reference proteome</keyword>
<feature type="region of interest" description="Disordered" evidence="1">
    <location>
        <begin position="515"/>
        <end position="539"/>
    </location>
</feature>
<dbReference type="Gene3D" id="2.160.20.10">
    <property type="entry name" value="Single-stranded right-handed beta-helix, Pectin lyase-like"/>
    <property type="match status" value="1"/>
</dbReference>
<dbReference type="SMART" id="SM00710">
    <property type="entry name" value="PbH1"/>
    <property type="match status" value="8"/>
</dbReference>
<accession>A0A941EKB5</accession>
<dbReference type="Proteomes" id="UP000675781">
    <property type="component" value="Unassembled WGS sequence"/>
</dbReference>
<dbReference type="InterPro" id="IPR011050">
    <property type="entry name" value="Pectin_lyase_fold/virulence"/>
</dbReference>
<feature type="region of interest" description="Disordered" evidence="1">
    <location>
        <begin position="594"/>
        <end position="615"/>
    </location>
</feature>
<gene>
    <name evidence="3" type="ORF">KDL01_07795</name>
</gene>